<gene>
    <name evidence="7" type="ORF">SAMN05192533_103265</name>
</gene>
<sequence>MKSGLLFFAQLFLLWAIYQVSSYIVSFFDLALPASVLGMILLYVLLSNGIVKLQYIEKAASFLLKHLSLFFVPFAVGLMDYGGLIQTSGLQLIAMIAGSTVIGLLITGGLTQFLSTKKTAKEKIHHEQPHSHFHSH</sequence>
<feature type="transmembrane region" description="Helical" evidence="6">
    <location>
        <begin position="32"/>
        <end position="51"/>
    </location>
</feature>
<keyword evidence="2" id="KW-1003">Cell membrane</keyword>
<protein>
    <submittedName>
        <fullName evidence="7">Holin-like protein</fullName>
    </submittedName>
</protein>
<feature type="transmembrane region" description="Helical" evidence="6">
    <location>
        <begin position="90"/>
        <end position="114"/>
    </location>
</feature>
<comment type="subcellular location">
    <subcellularLocation>
        <location evidence="1">Cell membrane</location>
        <topology evidence="1">Multi-pass membrane protein</topology>
    </subcellularLocation>
</comment>
<keyword evidence="3 6" id="KW-0812">Transmembrane</keyword>
<evidence type="ECO:0000256" key="3">
    <source>
        <dbReference type="ARBA" id="ARBA00022692"/>
    </source>
</evidence>
<evidence type="ECO:0000256" key="6">
    <source>
        <dbReference type="SAM" id="Phobius"/>
    </source>
</evidence>
<dbReference type="PANTHER" id="PTHR33931:SF2">
    <property type="entry name" value="HOLIN-LIKE PROTEIN CIDA"/>
    <property type="match status" value="1"/>
</dbReference>
<evidence type="ECO:0000256" key="4">
    <source>
        <dbReference type="ARBA" id="ARBA00022989"/>
    </source>
</evidence>
<evidence type="ECO:0000313" key="8">
    <source>
        <dbReference type="Proteomes" id="UP000198553"/>
    </source>
</evidence>
<evidence type="ECO:0000313" key="7">
    <source>
        <dbReference type="EMBL" id="SEM53239.1"/>
    </source>
</evidence>
<accession>A0A1H7Z6X5</accession>
<reference evidence="8" key="1">
    <citation type="submission" date="2016-10" db="EMBL/GenBank/DDBJ databases">
        <authorList>
            <person name="Varghese N."/>
            <person name="Submissions S."/>
        </authorList>
    </citation>
    <scope>NUCLEOTIDE SEQUENCE [LARGE SCALE GENOMIC DNA]</scope>
    <source>
        <strain evidence="8">B48,IBRC-M 10115,DSM 25386,CECT 8001</strain>
    </source>
</reference>
<dbReference type="EMBL" id="FOBW01000003">
    <property type="protein sequence ID" value="SEM53239.1"/>
    <property type="molecule type" value="Genomic_DNA"/>
</dbReference>
<evidence type="ECO:0000256" key="1">
    <source>
        <dbReference type="ARBA" id="ARBA00004651"/>
    </source>
</evidence>
<dbReference type="RefSeq" id="WP_244532513.1">
    <property type="nucleotide sequence ID" value="NZ_FOBW01000003.1"/>
</dbReference>
<feature type="transmembrane region" description="Helical" evidence="6">
    <location>
        <begin position="63"/>
        <end position="84"/>
    </location>
</feature>
<proteinExistence type="predicted"/>
<keyword evidence="8" id="KW-1185">Reference proteome</keyword>
<dbReference type="Pfam" id="PF03788">
    <property type="entry name" value="LrgA"/>
    <property type="match status" value="1"/>
</dbReference>
<dbReference type="STRING" id="930146.SAMN05192533_103265"/>
<organism evidence="7 8">
    <name type="scientific">Mesobacillus persicus</name>
    <dbReference type="NCBI Taxonomy" id="930146"/>
    <lineage>
        <taxon>Bacteria</taxon>
        <taxon>Bacillati</taxon>
        <taxon>Bacillota</taxon>
        <taxon>Bacilli</taxon>
        <taxon>Bacillales</taxon>
        <taxon>Bacillaceae</taxon>
        <taxon>Mesobacillus</taxon>
    </lineage>
</organism>
<dbReference type="AlphaFoldDB" id="A0A1H7Z6X5"/>
<keyword evidence="4 6" id="KW-1133">Transmembrane helix</keyword>
<keyword evidence="5 6" id="KW-0472">Membrane</keyword>
<evidence type="ECO:0000256" key="2">
    <source>
        <dbReference type="ARBA" id="ARBA00022475"/>
    </source>
</evidence>
<dbReference type="InterPro" id="IPR005538">
    <property type="entry name" value="LrgA/CidA"/>
</dbReference>
<evidence type="ECO:0000256" key="5">
    <source>
        <dbReference type="ARBA" id="ARBA00023136"/>
    </source>
</evidence>
<name>A0A1H7Z6X5_9BACI</name>
<dbReference type="GO" id="GO:0005886">
    <property type="term" value="C:plasma membrane"/>
    <property type="evidence" value="ECO:0007669"/>
    <property type="project" value="UniProtKB-SubCell"/>
</dbReference>
<dbReference type="PANTHER" id="PTHR33931">
    <property type="entry name" value="HOLIN-LIKE PROTEIN CIDA-RELATED"/>
    <property type="match status" value="1"/>
</dbReference>
<dbReference type="Proteomes" id="UP000198553">
    <property type="component" value="Unassembled WGS sequence"/>
</dbReference>